<name>S8BUZ5_DACHA</name>
<evidence type="ECO:0000313" key="2">
    <source>
        <dbReference type="EMBL" id="EPS39137.1"/>
    </source>
</evidence>
<sequence length="1303" mass="147062">MKILLGNLISTTIILLCLFYAHGFTFRLALENAYGKLDCGGNPTAEDAPNGCIPKIDSDFNAPKYLLRELDPVQTTSSANKVKKTRLPIHQKRTNRIERRPPKKEFRKDPMGGGGVSKDPKDKGKGKDPKKDQKGNAPKDPKSNPANDKKQEAFLKTLLELKPAFAKAVREEEDEYEHYADEYDEDDELDFDELGSEDEDELYSAAGRRARSNLFPVTKGLIDPTHDYSNIVIHISESLDDHPMSSVLRAMGLSEYPPTFATVELIDEGSKQNLFETRVSIPQKHLIVGWNEDQDAIQRFVHWVYLSWRSGSSPGRTSGFFSPEDFPPSSGLPLEYITILNVRTSKTLTVLNRVAELPGYRVKSYQDPEQKRNRNAYFFNIDFLSKHDEDSEEKKAVDALFGLQEISSIVELLHVYPNGLYHANIASIFLVIDNDANEPLATILVQLSPADSDQAMKDIDFDKQLPGIDPRLAIIGHTINPALHPLAELLPSTNGPSYFGADASYFLGHKQVEFTFAYSRLEHELIVEGLNDGLSGSDLVHLLNLAWTRQAGLIPILRLTFQGLSAAADDFINKEVESKLDDDGPRTFNFNRQGDSSGGFNAILQKFQASNFNEFEVLNGLIAKDSQNFGQAILMSIDVIAGLGDPYKTYMIFNIEYDSGSYVSNGYLKGLINAPTLLALRRGARSKGKLGRLEMVYQEDEPGMLAEFGEPESRDNYVTTDLSFGAPMIARYVFEPNAKDCKVMATPELVNEVKLWHQAVEAAKVQENSLQSTWRKRMFRAFDIIGGYCMFSLSVKNTGVLTLNENSNDHKFELWISQISGNIIVATKFPDPGDELDVNPALENIADAIWALWIAVDTQSEVGPYLYKESLKSRQTGLRFVTILHPSDQTIATLRQIYILHSLDKTQITIFGNEGYGFEVFSDHIYGSSSTWRRLLLTLNGLPEVFALDDLCRRIFYVAYSILNHRRRVGAVLVRCVEDMPELIIGLGHFTFEQPTSTSTDYNQLSYIRGKPNMAELAEAGFDVSWSVASSYMFERSDLIPPETQIKSEYEVTVTAYMLGCPLDIRDFVRGLPWTLQSDRKHLSEQGVADINHMVNAGLEITPEEKQAFEATNTGRDIYIQYRYLRRFTPCEYEILVRGSPYHLIFVGTKDEQVGPPVLPRITRIERLSEVYFDIFARTLDLLEASKTHWISMRSHELSFDTYTTIRTMWNILTLRIPDWSGFDISFMAGSDPTIEIKEEIEIGKTLLGLVEIGALARMLSDHSRAMHHLRIARIFINRARDDIGALQGSFQIFIILKQQIYQ</sequence>
<gene>
    <name evidence="2" type="ORF">H072_7083</name>
</gene>
<dbReference type="Proteomes" id="UP000015100">
    <property type="component" value="Unassembled WGS sequence"/>
</dbReference>
<accession>S8BUZ5</accession>
<dbReference type="HOGENOM" id="CLU_270510_0_0_1"/>
<evidence type="ECO:0000256" key="1">
    <source>
        <dbReference type="SAM" id="MobiDB-lite"/>
    </source>
</evidence>
<organism evidence="2 3">
    <name type="scientific">Dactylellina haptotyla (strain CBS 200.50)</name>
    <name type="common">Nematode-trapping fungus</name>
    <name type="synonym">Monacrosporium haptotylum</name>
    <dbReference type="NCBI Taxonomy" id="1284197"/>
    <lineage>
        <taxon>Eukaryota</taxon>
        <taxon>Fungi</taxon>
        <taxon>Dikarya</taxon>
        <taxon>Ascomycota</taxon>
        <taxon>Pezizomycotina</taxon>
        <taxon>Orbiliomycetes</taxon>
        <taxon>Orbiliales</taxon>
        <taxon>Orbiliaceae</taxon>
        <taxon>Dactylellina</taxon>
    </lineage>
</organism>
<evidence type="ECO:0000313" key="3">
    <source>
        <dbReference type="Proteomes" id="UP000015100"/>
    </source>
</evidence>
<feature type="compositionally biased region" description="Basic and acidic residues" evidence="1">
    <location>
        <begin position="118"/>
        <end position="148"/>
    </location>
</feature>
<comment type="caution">
    <text evidence="2">The sequence shown here is derived from an EMBL/GenBank/DDBJ whole genome shotgun (WGS) entry which is preliminary data.</text>
</comment>
<dbReference type="OrthoDB" id="5330604at2759"/>
<reference evidence="2 3" key="1">
    <citation type="journal article" date="2013" name="PLoS Genet.">
        <title>Genomic mechanisms accounting for the adaptation to parasitism in nematode-trapping fungi.</title>
        <authorList>
            <person name="Meerupati T."/>
            <person name="Andersson K.M."/>
            <person name="Friman E."/>
            <person name="Kumar D."/>
            <person name="Tunlid A."/>
            <person name="Ahren D."/>
        </authorList>
    </citation>
    <scope>NUCLEOTIDE SEQUENCE [LARGE SCALE GENOMIC DNA]</scope>
    <source>
        <strain evidence="2 3">CBS 200.50</strain>
    </source>
</reference>
<feature type="compositionally biased region" description="Basic residues" evidence="1">
    <location>
        <begin position="81"/>
        <end position="94"/>
    </location>
</feature>
<proteinExistence type="predicted"/>
<feature type="compositionally biased region" description="Basic and acidic residues" evidence="1">
    <location>
        <begin position="95"/>
        <end position="110"/>
    </location>
</feature>
<protein>
    <submittedName>
        <fullName evidence="2">Uncharacterized protein</fullName>
    </submittedName>
</protein>
<dbReference type="OMA" id="NIVIHIS"/>
<feature type="region of interest" description="Disordered" evidence="1">
    <location>
        <begin position="76"/>
        <end position="148"/>
    </location>
</feature>
<keyword evidence="3" id="KW-1185">Reference proteome</keyword>
<dbReference type="EMBL" id="AQGS01000487">
    <property type="protein sequence ID" value="EPS39137.1"/>
    <property type="molecule type" value="Genomic_DNA"/>
</dbReference>
<reference evidence="3" key="2">
    <citation type="submission" date="2013-04" db="EMBL/GenBank/DDBJ databases">
        <title>Genomic mechanisms accounting for the adaptation to parasitism in nematode-trapping fungi.</title>
        <authorList>
            <person name="Ahren D.G."/>
        </authorList>
    </citation>
    <scope>NUCLEOTIDE SEQUENCE [LARGE SCALE GENOMIC DNA]</scope>
    <source>
        <strain evidence="3">CBS 200.50</strain>
    </source>
</reference>